<comment type="caution">
    <text evidence="1">The sequence shown here is derived from an EMBL/GenBank/DDBJ whole genome shotgun (WGS) entry which is preliminary data.</text>
</comment>
<reference evidence="1" key="1">
    <citation type="submission" date="2022-09" db="EMBL/GenBank/DDBJ databases">
        <title>Isolation and characterization of 3-chlorobenzoate degrading bacteria from soils in Shizuoka.</title>
        <authorList>
            <person name="Ifat A."/>
            <person name="Ogawa N."/>
            <person name="Kimbara K."/>
            <person name="Moriuchi R."/>
            <person name="Dohra H."/>
            <person name="Shintani M."/>
        </authorList>
    </citation>
    <scope>NUCLEOTIDE SEQUENCE</scope>
    <source>
        <strain evidence="1">19CS4-2</strain>
    </source>
</reference>
<evidence type="ECO:0000313" key="2">
    <source>
        <dbReference type="Proteomes" id="UP001055111"/>
    </source>
</evidence>
<dbReference type="RefSeq" id="WP_213234572.1">
    <property type="nucleotide sequence ID" value="NZ_BPUS01000045.1"/>
</dbReference>
<protein>
    <submittedName>
        <fullName evidence="1">Uncharacterized protein</fullName>
    </submittedName>
</protein>
<organism evidence="1 2">
    <name type="scientific">Caballeronia novacaledonica</name>
    <dbReference type="NCBI Taxonomy" id="1544861"/>
    <lineage>
        <taxon>Bacteria</taxon>
        <taxon>Pseudomonadati</taxon>
        <taxon>Pseudomonadota</taxon>
        <taxon>Betaproteobacteria</taxon>
        <taxon>Burkholderiales</taxon>
        <taxon>Burkholderiaceae</taxon>
        <taxon>Caballeronia</taxon>
    </lineage>
</organism>
<gene>
    <name evidence="1" type="ORF">CBA19CS42_39660</name>
</gene>
<evidence type="ECO:0000313" key="1">
    <source>
        <dbReference type="EMBL" id="GJH30770.1"/>
    </source>
</evidence>
<dbReference type="AlphaFoldDB" id="A0AA37IQM5"/>
<name>A0AA37IQM5_9BURK</name>
<dbReference type="EMBL" id="BPUS01000045">
    <property type="protein sequence ID" value="GJH30770.1"/>
    <property type="molecule type" value="Genomic_DNA"/>
</dbReference>
<sequence length="84" mass="9223">MNPIFDEKTRDGELARALNLALHAFSVHSGAEVIMEGERFVLNFTRETAAVVHALQLLGVQPGETLPSPDFDDFDLAKKNVPGF</sequence>
<dbReference type="Proteomes" id="UP001055111">
    <property type="component" value="Unassembled WGS sequence"/>
</dbReference>
<accession>A0AA37IQM5</accession>
<proteinExistence type="predicted"/>